<organism evidence="1 2">
    <name type="scientific">Gigaspora margarita</name>
    <dbReference type="NCBI Taxonomy" id="4874"/>
    <lineage>
        <taxon>Eukaryota</taxon>
        <taxon>Fungi</taxon>
        <taxon>Fungi incertae sedis</taxon>
        <taxon>Mucoromycota</taxon>
        <taxon>Glomeromycotina</taxon>
        <taxon>Glomeromycetes</taxon>
        <taxon>Diversisporales</taxon>
        <taxon>Gigasporaceae</taxon>
        <taxon>Gigaspora</taxon>
    </lineage>
</organism>
<comment type="caution">
    <text evidence="1">The sequence shown here is derived from an EMBL/GenBank/DDBJ whole genome shotgun (WGS) entry which is preliminary data.</text>
</comment>
<dbReference type="Proteomes" id="UP000789901">
    <property type="component" value="Unassembled WGS sequence"/>
</dbReference>
<evidence type="ECO:0000313" key="1">
    <source>
        <dbReference type="EMBL" id="CAG8843782.1"/>
    </source>
</evidence>
<protein>
    <submittedName>
        <fullName evidence="1">12889_t:CDS:1</fullName>
    </submittedName>
</protein>
<evidence type="ECO:0000313" key="2">
    <source>
        <dbReference type="Proteomes" id="UP000789901"/>
    </source>
</evidence>
<accession>A0ABN7WZD8</accession>
<name>A0ABN7WZD8_GIGMA</name>
<reference evidence="1 2" key="1">
    <citation type="submission" date="2021-06" db="EMBL/GenBank/DDBJ databases">
        <authorList>
            <person name="Kallberg Y."/>
            <person name="Tangrot J."/>
            <person name="Rosling A."/>
        </authorList>
    </citation>
    <scope>NUCLEOTIDE SEQUENCE [LARGE SCALE GENOMIC DNA]</scope>
    <source>
        <strain evidence="1 2">120-4 pot B 10/14</strain>
    </source>
</reference>
<sequence length="70" mass="8101">MMFGIVTSGLSWRFIQWNGTLESPKAEITQEYPGIFENDMKEAKKVVSYIVRVLQAQATHWAKRNHDDAM</sequence>
<dbReference type="EMBL" id="CAJVQB010073565">
    <property type="protein sequence ID" value="CAG8843782.1"/>
    <property type="molecule type" value="Genomic_DNA"/>
</dbReference>
<proteinExistence type="predicted"/>
<feature type="non-terminal residue" evidence="1">
    <location>
        <position position="70"/>
    </location>
</feature>
<gene>
    <name evidence="1" type="ORF">GMARGA_LOCUS36726</name>
</gene>
<keyword evidence="2" id="KW-1185">Reference proteome</keyword>